<dbReference type="AlphaFoldDB" id="A0A066RR67"/>
<dbReference type="InterPro" id="IPR036259">
    <property type="entry name" value="MFS_trans_sf"/>
</dbReference>
<feature type="transmembrane region" description="Helical" evidence="7">
    <location>
        <begin position="310"/>
        <end position="331"/>
    </location>
</feature>
<dbReference type="EMBL" id="JMIB01000043">
    <property type="protein sequence ID" value="KDM89883.1"/>
    <property type="molecule type" value="Genomic_DNA"/>
</dbReference>
<evidence type="ECO:0000256" key="4">
    <source>
        <dbReference type="ARBA" id="ARBA00022692"/>
    </source>
</evidence>
<feature type="transmembrane region" description="Helical" evidence="7">
    <location>
        <begin position="374"/>
        <end position="393"/>
    </location>
</feature>
<feature type="transmembrane region" description="Helical" evidence="7">
    <location>
        <begin position="252"/>
        <end position="273"/>
    </location>
</feature>
<dbReference type="OrthoDB" id="3237211at2"/>
<feature type="transmembrane region" description="Helical" evidence="7">
    <location>
        <begin position="12"/>
        <end position="36"/>
    </location>
</feature>
<dbReference type="Gene3D" id="1.20.1250.20">
    <property type="entry name" value="MFS general substrate transporter like domains"/>
    <property type="match status" value="1"/>
</dbReference>
<organism evidence="9 10">
    <name type="scientific">Photobacterium galatheae</name>
    <dbReference type="NCBI Taxonomy" id="1654360"/>
    <lineage>
        <taxon>Bacteria</taxon>
        <taxon>Pseudomonadati</taxon>
        <taxon>Pseudomonadota</taxon>
        <taxon>Gammaproteobacteria</taxon>
        <taxon>Vibrionales</taxon>
        <taxon>Vibrionaceae</taxon>
        <taxon>Photobacterium</taxon>
    </lineage>
</organism>
<comment type="caution">
    <text evidence="9">The sequence shown here is derived from an EMBL/GenBank/DDBJ whole genome shotgun (WGS) entry which is preliminary data.</text>
</comment>
<name>A0A066RR67_9GAMM</name>
<feature type="transmembrane region" description="Helical" evidence="7">
    <location>
        <begin position="81"/>
        <end position="99"/>
    </location>
</feature>
<keyword evidence="10" id="KW-1185">Reference proteome</keyword>
<sequence length="409" mass="45688">MKSFYKNYTNLSSFIWVVFIGTFVTRATSMMVWPFISIILYTKFNFSPIWVGVVLSVSIAISSIVSFYSGFISDKIGRIKIIMLGCVISALAYLILGISVESLGFIIGTLLANTSWALVNNPIKAVISDLIDEPKLKEQAMHLRYLFLNAGAAVGPFIGVKLGFDVHSLSFFIVSVSYMIFMIPIYVLGKSITLETTNKLSLNKTVKILLNDRVFLLLVVNNIVMMFIFGNFDSTLPQLITSLQFSGYVELLASLIMLHAVTLVVMQLPISMMMNKFTLESKLKIGSFLLISAELNYFFAVKYYDAYSLWYSAVFIMSLAQTILFPCLNIFIDRLAPNHLRGVYFGASSLYSIGFAMAPLVGGVIIGLYNGEALYQLLTLLSFTMLGLFVYIFKIKDCNEVNIRKVTSS</sequence>
<evidence type="ECO:0000313" key="9">
    <source>
        <dbReference type="EMBL" id="KDM89883.1"/>
    </source>
</evidence>
<feature type="transmembrane region" description="Helical" evidence="7">
    <location>
        <begin position="170"/>
        <end position="189"/>
    </location>
</feature>
<dbReference type="GO" id="GO:0022857">
    <property type="term" value="F:transmembrane transporter activity"/>
    <property type="evidence" value="ECO:0007669"/>
    <property type="project" value="InterPro"/>
</dbReference>
<dbReference type="PANTHER" id="PTHR23517:SF2">
    <property type="entry name" value="MULTIDRUG RESISTANCE PROTEIN MDTH"/>
    <property type="match status" value="1"/>
</dbReference>
<keyword evidence="4 7" id="KW-0812">Transmembrane</keyword>
<dbReference type="GO" id="GO:0005886">
    <property type="term" value="C:plasma membrane"/>
    <property type="evidence" value="ECO:0007669"/>
    <property type="project" value="UniProtKB-SubCell"/>
</dbReference>
<dbReference type="InterPro" id="IPR050171">
    <property type="entry name" value="MFS_Transporters"/>
</dbReference>
<evidence type="ECO:0000256" key="2">
    <source>
        <dbReference type="ARBA" id="ARBA00022448"/>
    </source>
</evidence>
<keyword evidence="3" id="KW-1003">Cell membrane</keyword>
<feature type="transmembrane region" description="Helical" evidence="7">
    <location>
        <begin position="210"/>
        <end position="232"/>
    </location>
</feature>
<dbReference type="SUPFAM" id="SSF103473">
    <property type="entry name" value="MFS general substrate transporter"/>
    <property type="match status" value="1"/>
</dbReference>
<feature type="transmembrane region" description="Helical" evidence="7">
    <location>
        <begin position="48"/>
        <end position="69"/>
    </location>
</feature>
<feature type="transmembrane region" description="Helical" evidence="7">
    <location>
        <begin position="343"/>
        <end position="368"/>
    </location>
</feature>
<feature type="domain" description="Major facilitator superfamily (MFS) profile" evidence="8">
    <location>
        <begin position="14"/>
        <end position="399"/>
    </location>
</feature>
<reference evidence="9 10" key="1">
    <citation type="submission" date="2014-04" db="EMBL/GenBank/DDBJ databases">
        <title>Draft genome sequence of Photobacterium halotolerans S2753: a solonamide, ngercheumicin and holomycin producer.</title>
        <authorList>
            <person name="Machado H.R."/>
            <person name="Gram L."/>
        </authorList>
    </citation>
    <scope>NUCLEOTIDE SEQUENCE [LARGE SCALE GENOMIC DNA]</scope>
    <source>
        <strain evidence="9 10">S2753</strain>
    </source>
</reference>
<keyword evidence="5 7" id="KW-1133">Transmembrane helix</keyword>
<dbReference type="Proteomes" id="UP000027192">
    <property type="component" value="Unassembled WGS sequence"/>
</dbReference>
<protein>
    <submittedName>
        <fullName evidence="9">MFS transporter</fullName>
    </submittedName>
</protein>
<evidence type="ECO:0000256" key="5">
    <source>
        <dbReference type="ARBA" id="ARBA00022989"/>
    </source>
</evidence>
<evidence type="ECO:0000256" key="1">
    <source>
        <dbReference type="ARBA" id="ARBA00004651"/>
    </source>
</evidence>
<evidence type="ECO:0000256" key="6">
    <source>
        <dbReference type="ARBA" id="ARBA00023136"/>
    </source>
</evidence>
<dbReference type="Pfam" id="PF07690">
    <property type="entry name" value="MFS_1"/>
    <property type="match status" value="1"/>
</dbReference>
<feature type="transmembrane region" description="Helical" evidence="7">
    <location>
        <begin position="285"/>
        <end position="304"/>
    </location>
</feature>
<evidence type="ECO:0000313" key="10">
    <source>
        <dbReference type="Proteomes" id="UP000027192"/>
    </source>
</evidence>
<evidence type="ECO:0000256" key="3">
    <source>
        <dbReference type="ARBA" id="ARBA00022475"/>
    </source>
</evidence>
<dbReference type="InterPro" id="IPR011701">
    <property type="entry name" value="MFS"/>
</dbReference>
<keyword evidence="2" id="KW-0813">Transport</keyword>
<gene>
    <name evidence="9" type="ORF">EA58_20755</name>
</gene>
<dbReference type="PANTHER" id="PTHR23517">
    <property type="entry name" value="RESISTANCE PROTEIN MDTM, PUTATIVE-RELATED-RELATED"/>
    <property type="match status" value="1"/>
</dbReference>
<accession>A0A066RR67</accession>
<comment type="subcellular location">
    <subcellularLocation>
        <location evidence="1">Cell membrane</location>
        <topology evidence="1">Multi-pass membrane protein</topology>
    </subcellularLocation>
</comment>
<dbReference type="RefSeq" id="WP_036756979.1">
    <property type="nucleotide sequence ID" value="NZ_JAGSGC010000018.1"/>
</dbReference>
<keyword evidence="6 7" id="KW-0472">Membrane</keyword>
<evidence type="ECO:0000256" key="7">
    <source>
        <dbReference type="SAM" id="Phobius"/>
    </source>
</evidence>
<proteinExistence type="predicted"/>
<dbReference type="InterPro" id="IPR020846">
    <property type="entry name" value="MFS_dom"/>
</dbReference>
<evidence type="ECO:0000259" key="8">
    <source>
        <dbReference type="PROSITE" id="PS50850"/>
    </source>
</evidence>
<dbReference type="PROSITE" id="PS50850">
    <property type="entry name" value="MFS"/>
    <property type="match status" value="1"/>
</dbReference>
<dbReference type="STRING" id="1654360.EA58_20755"/>